<dbReference type="Proteomes" id="UP000076967">
    <property type="component" value="Unassembled WGS sequence"/>
</dbReference>
<accession>A0A168EA70</accession>
<protein>
    <submittedName>
        <fullName evidence="1">Uncharacterized protein</fullName>
    </submittedName>
</protein>
<dbReference type="EMBL" id="LVJH01000064">
    <property type="protein sequence ID" value="OAB35026.1"/>
    <property type="molecule type" value="Genomic_DNA"/>
</dbReference>
<sequence length="135" mass="14544">MQATTRAVDAVKSLRKTGDMAAGIMSGSKGKVFTNARNIANNLGLGEQVMKLKNEMHSLAMKSPKVTKVLSTATHVAKQYAQSLAMEHAMQEGMRYELVGDLVEQYGGDKMRAALTMISIMGSSVAVEKIILLVL</sequence>
<organism evidence="1 2">
    <name type="scientific">Paenibacillus glacialis</name>
    <dbReference type="NCBI Taxonomy" id="494026"/>
    <lineage>
        <taxon>Bacteria</taxon>
        <taxon>Bacillati</taxon>
        <taxon>Bacillota</taxon>
        <taxon>Bacilli</taxon>
        <taxon>Bacillales</taxon>
        <taxon>Paenibacillaceae</taxon>
        <taxon>Paenibacillus</taxon>
    </lineage>
</organism>
<keyword evidence="2" id="KW-1185">Reference proteome</keyword>
<name>A0A168EA70_9BACL</name>
<evidence type="ECO:0000313" key="2">
    <source>
        <dbReference type="Proteomes" id="UP000076967"/>
    </source>
</evidence>
<dbReference type="STRING" id="494026.PGLA_22645"/>
<reference evidence="1 2" key="1">
    <citation type="submission" date="2016-03" db="EMBL/GenBank/DDBJ databases">
        <title>Draft genome sequence of Paenibacillus glacialis DSM 22343.</title>
        <authorList>
            <person name="Shin S.-K."/>
            <person name="Yi H."/>
        </authorList>
    </citation>
    <scope>NUCLEOTIDE SEQUENCE [LARGE SCALE GENOMIC DNA]</scope>
    <source>
        <strain evidence="1 2">DSM 22343</strain>
    </source>
</reference>
<evidence type="ECO:0000313" key="1">
    <source>
        <dbReference type="EMBL" id="OAB35026.1"/>
    </source>
</evidence>
<dbReference type="AlphaFoldDB" id="A0A168EA70"/>
<comment type="caution">
    <text evidence="1">The sequence shown here is derived from an EMBL/GenBank/DDBJ whole genome shotgun (WGS) entry which is preliminary data.</text>
</comment>
<proteinExistence type="predicted"/>
<gene>
    <name evidence="1" type="ORF">PGLA_22645</name>
</gene>